<dbReference type="SUPFAM" id="SSF57667">
    <property type="entry name" value="beta-beta-alpha zinc fingers"/>
    <property type="match status" value="1"/>
</dbReference>
<gene>
    <name evidence="7" type="ORF">AGLY_007851</name>
</gene>
<dbReference type="PANTHER" id="PTHR46481">
    <property type="entry name" value="ZINC FINGER BED DOMAIN-CONTAINING PROTEIN 4"/>
    <property type="match status" value="1"/>
</dbReference>
<dbReference type="GO" id="GO:0008270">
    <property type="term" value="F:zinc ion binding"/>
    <property type="evidence" value="ECO:0007669"/>
    <property type="project" value="UniProtKB-KW"/>
</dbReference>
<dbReference type="Pfam" id="PF05699">
    <property type="entry name" value="Dimer_Tnp_hAT"/>
    <property type="match status" value="1"/>
</dbReference>
<dbReference type="EMBL" id="VYZN01000025">
    <property type="protein sequence ID" value="KAE9535950.1"/>
    <property type="molecule type" value="Genomic_DNA"/>
</dbReference>
<dbReference type="GO" id="GO:0005634">
    <property type="term" value="C:nucleus"/>
    <property type="evidence" value="ECO:0007669"/>
    <property type="project" value="UniProtKB-SubCell"/>
</dbReference>
<dbReference type="SUPFAM" id="SSF53098">
    <property type="entry name" value="Ribonuclease H-like"/>
    <property type="match status" value="1"/>
</dbReference>
<dbReference type="InterPro" id="IPR052035">
    <property type="entry name" value="ZnF_BED_domain_contain"/>
</dbReference>
<keyword evidence="2" id="KW-0479">Metal-binding</keyword>
<dbReference type="InterPro" id="IPR008906">
    <property type="entry name" value="HATC_C_dom"/>
</dbReference>
<dbReference type="PANTHER" id="PTHR46481:SF10">
    <property type="entry name" value="ZINC FINGER BED DOMAIN-CONTAINING PROTEIN 39"/>
    <property type="match status" value="1"/>
</dbReference>
<comment type="subcellular location">
    <subcellularLocation>
        <location evidence="1">Nucleus</location>
    </subcellularLocation>
</comment>
<dbReference type="GO" id="GO:0046983">
    <property type="term" value="F:protein dimerization activity"/>
    <property type="evidence" value="ECO:0007669"/>
    <property type="project" value="InterPro"/>
</dbReference>
<keyword evidence="8" id="KW-1185">Reference proteome</keyword>
<feature type="domain" description="HAT C-terminal dimerisation" evidence="6">
    <location>
        <begin position="462"/>
        <end position="538"/>
    </location>
</feature>
<dbReference type="InterPro" id="IPR036236">
    <property type="entry name" value="Znf_C2H2_sf"/>
</dbReference>
<reference evidence="7 8" key="1">
    <citation type="submission" date="2019-08" db="EMBL/GenBank/DDBJ databases">
        <title>The genome of the soybean aphid Biotype 1, its phylome, world population structure and adaptation to the North American continent.</title>
        <authorList>
            <person name="Giordano R."/>
            <person name="Donthu R.K."/>
            <person name="Hernandez A.G."/>
            <person name="Wright C.L."/>
            <person name="Zimin A.V."/>
        </authorList>
    </citation>
    <scope>NUCLEOTIDE SEQUENCE [LARGE SCALE GENOMIC DNA]</scope>
    <source>
        <tissue evidence="7">Whole aphids</tissue>
    </source>
</reference>
<organism evidence="7 8">
    <name type="scientific">Aphis glycines</name>
    <name type="common">Soybean aphid</name>
    <dbReference type="NCBI Taxonomy" id="307491"/>
    <lineage>
        <taxon>Eukaryota</taxon>
        <taxon>Metazoa</taxon>
        <taxon>Ecdysozoa</taxon>
        <taxon>Arthropoda</taxon>
        <taxon>Hexapoda</taxon>
        <taxon>Insecta</taxon>
        <taxon>Pterygota</taxon>
        <taxon>Neoptera</taxon>
        <taxon>Paraneoptera</taxon>
        <taxon>Hemiptera</taxon>
        <taxon>Sternorrhyncha</taxon>
        <taxon>Aphidomorpha</taxon>
        <taxon>Aphidoidea</taxon>
        <taxon>Aphididae</taxon>
        <taxon>Aphidini</taxon>
        <taxon>Aphis</taxon>
        <taxon>Aphis</taxon>
    </lineage>
</organism>
<evidence type="ECO:0000256" key="4">
    <source>
        <dbReference type="ARBA" id="ARBA00022833"/>
    </source>
</evidence>
<dbReference type="SMART" id="SM00614">
    <property type="entry name" value="ZnF_BED"/>
    <property type="match status" value="1"/>
</dbReference>
<protein>
    <recommendedName>
        <fullName evidence="6">HAT C-terminal dimerisation domain-containing protein</fullName>
    </recommendedName>
</protein>
<accession>A0A6G0TQH1</accession>
<evidence type="ECO:0000256" key="2">
    <source>
        <dbReference type="ARBA" id="ARBA00022723"/>
    </source>
</evidence>
<dbReference type="AlphaFoldDB" id="A0A6G0TQH1"/>
<evidence type="ECO:0000313" key="8">
    <source>
        <dbReference type="Proteomes" id="UP000475862"/>
    </source>
</evidence>
<evidence type="ECO:0000256" key="5">
    <source>
        <dbReference type="ARBA" id="ARBA00023242"/>
    </source>
</evidence>
<dbReference type="Proteomes" id="UP000475862">
    <property type="component" value="Unassembled WGS sequence"/>
</dbReference>
<keyword evidence="4" id="KW-0862">Zinc</keyword>
<proteinExistence type="predicted"/>
<evidence type="ECO:0000256" key="1">
    <source>
        <dbReference type="ARBA" id="ARBA00004123"/>
    </source>
</evidence>
<evidence type="ECO:0000259" key="6">
    <source>
        <dbReference type="Pfam" id="PF05699"/>
    </source>
</evidence>
<dbReference type="InterPro" id="IPR012337">
    <property type="entry name" value="RNaseH-like_sf"/>
</dbReference>
<dbReference type="SUPFAM" id="SSF140996">
    <property type="entry name" value="Hermes dimerisation domain"/>
    <property type="match status" value="1"/>
</dbReference>
<evidence type="ECO:0000256" key="3">
    <source>
        <dbReference type="ARBA" id="ARBA00022771"/>
    </source>
</evidence>
<comment type="caution">
    <text evidence="7">The sequence shown here is derived from an EMBL/GenBank/DDBJ whole genome shotgun (WGS) entry which is preliminary data.</text>
</comment>
<keyword evidence="3" id="KW-0863">Zinc-finger</keyword>
<keyword evidence="5" id="KW-0539">Nucleus</keyword>
<sequence length="559" mass="64653">MSENFKLIPLAGARSDIRQHFGFKSNEKGIILNKNQVFCKKCKCSVGYSGNTTNLKSHFQLCSSTKPNLRPLSIVEGEGFLEFMNIAVPEYIVPCKQTIIRLVEQTAQNEKNNLKCFLKNIPHICITVDFWTSLANHSYLGVTCYYLENWYLRTRVLETMEVLESHTSINIVNNLKSILKFWNIENKVCAIVSDNAANMVKAVNDIDQTYLVRCTAHSIQSITAQKELEIEQEKCGEKIHKLVQDCVTRWNSTCDMIDSVLQHKISINNIIFKNQKTDKWFITSGEFKNIKYLLKLLEPFKIVTEVLGGENYTTASISHRLIKSLLNTLKVSEQDSHFLITIIKSILDDLKKRREMMGVILSKASALDPRFQELKFSSEEEKETVWKQLENELKELIPDPKIETEVQLNYDSILENEEDIKTFETQHSPPRKKLRSLMIDSDDDDEENYSVTQSPAIIQLEEYRNFKIKIPYDQDPLKWWKENEFKYSAVSLLAKKYLSIVATSVPCERLFSEAGTIISKKRNRLSPERLNQLLFLNSYFKSNPNFETLMEKLSEEGNS</sequence>
<evidence type="ECO:0000313" key="7">
    <source>
        <dbReference type="EMBL" id="KAE9535950.1"/>
    </source>
</evidence>
<dbReference type="OrthoDB" id="6619668at2759"/>
<name>A0A6G0TQH1_APHGL</name>